<evidence type="ECO:0000313" key="1">
    <source>
        <dbReference type="EMBL" id="MFC3975226.1"/>
    </source>
</evidence>
<reference evidence="2" key="1">
    <citation type="journal article" date="2019" name="Int. J. Syst. Evol. Microbiol.">
        <title>The Global Catalogue of Microorganisms (GCM) 10K type strain sequencing project: providing services to taxonomists for standard genome sequencing and annotation.</title>
        <authorList>
            <consortium name="The Broad Institute Genomics Platform"/>
            <consortium name="The Broad Institute Genome Sequencing Center for Infectious Disease"/>
            <person name="Wu L."/>
            <person name="Ma J."/>
        </authorList>
    </citation>
    <scope>NUCLEOTIDE SEQUENCE [LARGE SCALE GENOMIC DNA]</scope>
    <source>
        <strain evidence="2">CECT 8551</strain>
    </source>
</reference>
<dbReference type="RefSeq" id="WP_241292147.1">
    <property type="nucleotide sequence ID" value="NZ_JAKZGR010000003.1"/>
</dbReference>
<name>A0ABV8EGA3_9BACT</name>
<proteinExistence type="predicted"/>
<dbReference type="Pfam" id="PF09957">
    <property type="entry name" value="VapB_antitoxin"/>
    <property type="match status" value="1"/>
</dbReference>
<protein>
    <submittedName>
        <fullName evidence="1">Type II toxin-antitoxin system VapB family antitoxin</fullName>
    </submittedName>
</protein>
<sequence>MYKKVLMRTNIEIDQKVIDEILEKTSIKTKREAVDLALKEFLRMIKLKELSELAGKVNWSGDLNAMRTD</sequence>
<evidence type="ECO:0000313" key="2">
    <source>
        <dbReference type="Proteomes" id="UP001595766"/>
    </source>
</evidence>
<dbReference type="InterPro" id="IPR019239">
    <property type="entry name" value="VapB_antitoxin"/>
</dbReference>
<accession>A0ABV8EGA3</accession>
<dbReference type="Proteomes" id="UP001595766">
    <property type="component" value="Unassembled WGS sequence"/>
</dbReference>
<dbReference type="EMBL" id="JBHSAV010000003">
    <property type="protein sequence ID" value="MFC3975226.1"/>
    <property type="molecule type" value="Genomic_DNA"/>
</dbReference>
<organism evidence="1 2">
    <name type="scientific">Belliella kenyensis</name>
    <dbReference type="NCBI Taxonomy" id="1472724"/>
    <lineage>
        <taxon>Bacteria</taxon>
        <taxon>Pseudomonadati</taxon>
        <taxon>Bacteroidota</taxon>
        <taxon>Cytophagia</taxon>
        <taxon>Cytophagales</taxon>
        <taxon>Cyclobacteriaceae</taxon>
        <taxon>Belliella</taxon>
    </lineage>
</organism>
<comment type="caution">
    <text evidence="1">The sequence shown here is derived from an EMBL/GenBank/DDBJ whole genome shotgun (WGS) entry which is preliminary data.</text>
</comment>
<gene>
    <name evidence="1" type="ORF">ACFOUP_02435</name>
</gene>
<keyword evidence="2" id="KW-1185">Reference proteome</keyword>